<dbReference type="GO" id="GO:0042147">
    <property type="term" value="P:retrograde transport, endosome to Golgi"/>
    <property type="evidence" value="ECO:0007669"/>
    <property type="project" value="InterPro"/>
</dbReference>
<comment type="subcellular location">
    <subcellularLocation>
        <location evidence="1">Golgi apparatus membrane</location>
        <topology evidence="1">Multi-pass membrane protein</topology>
    </subcellularLocation>
</comment>
<dbReference type="GO" id="GO:0006888">
    <property type="term" value="P:endoplasmic reticulum to Golgi vesicle-mediated transport"/>
    <property type="evidence" value="ECO:0007669"/>
    <property type="project" value="InterPro"/>
</dbReference>
<dbReference type="GO" id="GO:0000139">
    <property type="term" value="C:Golgi membrane"/>
    <property type="evidence" value="ECO:0007669"/>
    <property type="project" value="UniProtKB-SubCell"/>
</dbReference>
<comment type="similarity">
    <text evidence="6">Belongs to the GOT1 family.</text>
</comment>
<organism evidence="9 10">
    <name type="scientific">Plasmodium yoelii</name>
    <dbReference type="NCBI Taxonomy" id="5861"/>
    <lineage>
        <taxon>Eukaryota</taxon>
        <taxon>Sar</taxon>
        <taxon>Alveolata</taxon>
        <taxon>Apicomplexa</taxon>
        <taxon>Aconoidasida</taxon>
        <taxon>Haemosporida</taxon>
        <taxon>Plasmodiidae</taxon>
        <taxon>Plasmodium</taxon>
        <taxon>Plasmodium (Vinckeia)</taxon>
    </lineage>
</organism>
<evidence type="ECO:0000256" key="2">
    <source>
        <dbReference type="ARBA" id="ARBA00022692"/>
    </source>
</evidence>
<protein>
    <submittedName>
        <fullName evidence="8">CGI-141 protein homolog, putative</fullName>
    </submittedName>
    <submittedName>
        <fullName evidence="9">Protein transport protein GOT1, putative</fullName>
    </submittedName>
</protein>
<feature type="transmembrane region" description="Helical" evidence="7">
    <location>
        <begin position="63"/>
        <end position="83"/>
    </location>
</feature>
<feature type="transmembrane region" description="Helical" evidence="7">
    <location>
        <begin position="7"/>
        <end position="28"/>
    </location>
</feature>
<dbReference type="OrthoDB" id="204784at2759"/>
<gene>
    <name evidence="9" type="ORF">PY17X_0721300</name>
    <name evidence="8" type="ORF">PYYM_0721300</name>
</gene>
<evidence type="ECO:0000313" key="8">
    <source>
        <dbReference type="EMBL" id="CDU17334.1"/>
    </source>
</evidence>
<evidence type="ECO:0000313" key="10">
    <source>
        <dbReference type="Proteomes" id="UP000072874"/>
    </source>
</evidence>
<dbReference type="Proteomes" id="UP000072874">
    <property type="component" value="Chromosome 7"/>
</dbReference>
<dbReference type="AlphaFoldDB" id="A0A078K914"/>
<sequence>MLDENKTVGLVLFFLGIVAGFIGVFLFFDKFFLCISNLFFLLGLYYLLGLTKIIKFVANRKKIAGSACFLLGFFLIILGRTFFGVLFQGYGLYKLFFSFLPNIVSTVKYSPLSFILEIPGIKQISEYLLDNKRLPI</sequence>
<dbReference type="EMBL" id="LM993661">
    <property type="protein sequence ID" value="VTZ76604.1"/>
    <property type="molecule type" value="Genomic_DNA"/>
</dbReference>
<evidence type="ECO:0000313" key="9">
    <source>
        <dbReference type="EMBL" id="VTZ76604.1"/>
    </source>
</evidence>
<dbReference type="Pfam" id="PF04178">
    <property type="entry name" value="Got1"/>
    <property type="match status" value="1"/>
</dbReference>
<evidence type="ECO:0000256" key="3">
    <source>
        <dbReference type="ARBA" id="ARBA00022989"/>
    </source>
</evidence>
<dbReference type="PANTHER" id="PTHR21493">
    <property type="entry name" value="CGI-141-RELATED/LIPASE CONTAINING PROTEIN"/>
    <property type="match status" value="1"/>
</dbReference>
<dbReference type="KEGG" id="pyo:PY17X_0721300"/>
<dbReference type="RefSeq" id="XP_728354.1">
    <property type="nucleotide sequence ID" value="XM_723261.1"/>
</dbReference>
<dbReference type="VEuPathDB" id="PlasmoDB:PYYM_0721300"/>
<reference evidence="10 11" key="1">
    <citation type="journal article" date="2014" name="BMC Biol.">
        <title>A comprehensive evaluation of rodent malaria parasite genomes and gene expression.</title>
        <authorList>
            <person name="Otto T.D."/>
            <person name="Bohme U."/>
            <person name="Jackson A.P."/>
            <person name="Hunt M."/>
            <person name="Franke-Fayard B."/>
            <person name="Hoeijmakers W.A."/>
            <person name="Religa A.A."/>
            <person name="Robertson L."/>
            <person name="Sanders M."/>
            <person name="Ogun S.A."/>
            <person name="Cunningham D."/>
            <person name="Erhart A."/>
            <person name="Billker O."/>
            <person name="Khan S.M."/>
            <person name="Stunnenberg H.G."/>
            <person name="Langhorne J."/>
            <person name="Holder A.A."/>
            <person name="Waters A.P."/>
            <person name="Newbold C.I."/>
            <person name="Pain A."/>
            <person name="Berriman M."/>
            <person name="Janse C.J."/>
        </authorList>
    </citation>
    <scope>NUCLEOTIDE SEQUENCE [LARGE SCALE GENOMIC DNA]</scope>
    <source>
        <strain evidence="9 10">17X</strain>
        <strain evidence="8 11">YM</strain>
    </source>
</reference>
<dbReference type="OMA" id="MWLTDAQ"/>
<dbReference type="VEuPathDB" id="PlasmoDB:PY17X_0721300"/>
<evidence type="ECO:0000256" key="7">
    <source>
        <dbReference type="SAM" id="Phobius"/>
    </source>
</evidence>
<accession>A0A078K914</accession>
<reference evidence="8" key="2">
    <citation type="submission" date="2014-05" db="EMBL/GenBank/DDBJ databases">
        <authorList>
            <person name="Aslett A.Martin."/>
            <person name="De Silva Nishadi"/>
        </authorList>
    </citation>
    <scope>NUCLEOTIDE SEQUENCE</scope>
    <source>
        <strain evidence="8">YM</strain>
    </source>
</reference>
<reference evidence="9" key="3">
    <citation type="submission" date="2014-05" db="EMBL/GenBank/DDBJ databases">
        <authorList>
            <person name="Aslett M.A."/>
            <person name="De Silva N."/>
        </authorList>
    </citation>
    <scope>NUCLEOTIDE SEQUENCE</scope>
    <source>
        <strain evidence="9">17X</strain>
    </source>
</reference>
<keyword evidence="4" id="KW-0333">Golgi apparatus</keyword>
<proteinExistence type="inferred from homology"/>
<reference evidence="9" key="4">
    <citation type="submission" date="2019-05" db="EMBL/GenBank/DDBJ databases">
        <authorList>
            <consortium name="Pathogen Informatics"/>
        </authorList>
    </citation>
    <scope>NUCLEOTIDE SEQUENCE</scope>
    <source>
        <strain evidence="9">17X</strain>
    </source>
</reference>
<dbReference type="Proteomes" id="UP000072904">
    <property type="component" value="Chromosome 7"/>
</dbReference>
<evidence type="ECO:0000256" key="1">
    <source>
        <dbReference type="ARBA" id="ARBA00004653"/>
    </source>
</evidence>
<evidence type="ECO:0000256" key="5">
    <source>
        <dbReference type="ARBA" id="ARBA00023136"/>
    </source>
</evidence>
<feature type="transmembrane region" description="Helical" evidence="7">
    <location>
        <begin position="34"/>
        <end position="51"/>
    </location>
</feature>
<keyword evidence="5 7" id="KW-0472">Membrane</keyword>
<keyword evidence="2 7" id="KW-0812">Transmembrane</keyword>
<name>A0A078K914_PLAYE</name>
<evidence type="ECO:0000313" key="11">
    <source>
        <dbReference type="Proteomes" id="UP000072904"/>
    </source>
</evidence>
<evidence type="ECO:0000256" key="4">
    <source>
        <dbReference type="ARBA" id="ARBA00023034"/>
    </source>
</evidence>
<keyword evidence="3 7" id="KW-1133">Transmembrane helix</keyword>
<dbReference type="PANTHER" id="PTHR21493:SF9">
    <property type="entry name" value="GOLGI TRANSPORT PROTEIN 1-RELATED"/>
    <property type="match status" value="1"/>
</dbReference>
<dbReference type="EMBL" id="LK934635">
    <property type="protein sequence ID" value="CDU17334.1"/>
    <property type="molecule type" value="Genomic_DNA"/>
</dbReference>
<dbReference type="GO" id="GO:0005829">
    <property type="term" value="C:cytosol"/>
    <property type="evidence" value="ECO:0007669"/>
    <property type="project" value="GOC"/>
</dbReference>
<dbReference type="InterPro" id="IPR007305">
    <property type="entry name" value="Vesicle_transpt_Got1/SFT2"/>
</dbReference>
<evidence type="ECO:0000256" key="6">
    <source>
        <dbReference type="ARBA" id="ARBA00025799"/>
    </source>
</evidence>
<dbReference type="InterPro" id="IPR045176">
    <property type="entry name" value="Got1"/>
</dbReference>
<dbReference type="VEuPathDB" id="PlasmoDB:PY07464"/>
<dbReference type="GeneID" id="3800564"/>